<dbReference type="PANTHER" id="PTHR12120:SF10">
    <property type="entry name" value="TNFR-CYS DOMAIN-CONTAINING PROTEIN"/>
    <property type="match status" value="1"/>
</dbReference>
<evidence type="ECO:0000256" key="7">
    <source>
        <dbReference type="ARBA" id="ARBA00023170"/>
    </source>
</evidence>
<dbReference type="SMART" id="SM00208">
    <property type="entry name" value="TNFR"/>
    <property type="match status" value="1"/>
</dbReference>
<accession>A7RFS9</accession>
<dbReference type="InterPro" id="IPR047526">
    <property type="entry name" value="TNR19/27/EDAR"/>
</dbReference>
<evidence type="ECO:0000256" key="2">
    <source>
        <dbReference type="ARBA" id="ARBA00022692"/>
    </source>
</evidence>
<keyword evidence="5 11" id="KW-0472">Membrane</keyword>
<evidence type="ECO:0000256" key="12">
    <source>
        <dbReference type="SAM" id="SignalP"/>
    </source>
</evidence>
<feature type="domain" description="TNFR-Cys" evidence="13">
    <location>
        <begin position="79"/>
        <end position="118"/>
    </location>
</feature>
<dbReference type="GO" id="GO:0046330">
    <property type="term" value="P:positive regulation of JNK cascade"/>
    <property type="evidence" value="ECO:0007669"/>
    <property type="project" value="InterPro"/>
</dbReference>
<sequence length="679" mass="75963">MKPPKGIVVVILLLGFSMLQVASARFTPQYLADCGDNEYLAGTVCRECPPCPAGEQSTLHCGYKQTANRLRKTGASCEKCPPGTYKEGSVGMCEDCDPGCPKGKTPILQCNSTSNIKCTDCPLGYFEYGLNKDCVKCSPCCGDPTVFNANEHLIRKCEKDGMGHCSCRPLICEIPTKTACPTLRPPVRNTNTRQTTTHWVTRQRTVKVRETTTPHTPRQTSRPRQLVAMQDNLHKDEEERADTKELRVSVWIVVPIAALLLLLGGSMITMVFQRRKVCKRLPLQEDHLDVSRSKAIEFEDFQEFKAEPTVMNMAQRINPGKDETLAQASLSDSVQNSTSQDDDTTTSSINSATEFSSAYRIEVLSSDDGYYATHAQDFSLSPTWIRRSAESILNRTNNNTDVDGSVRADPLQSNMDHHQHPIRDAEENSENQSLRSHFSEQGGESTVKGEKKVNDTQGKMSIPVTAKTADGTVVIATGLNQEKKNEAAPQETQATKLKCTCPKRPTSDKNKEDKTRTKETSKSPLPDMKPRFKPCTAEILRCTCGDCVYRPFDRNSVAQACNCSRCSPHPSDDLFKVIERNCLHKKICKELNKTGIANWCDVMSYMRKDAMIPDIDAHNPAADVLQRLRAHRPNLKLGEFTEILEKIGRRDVIHEIENHHRTCHLCIRNSFDFTYVSYS</sequence>
<organism evidence="14 15">
    <name type="scientific">Nematostella vectensis</name>
    <name type="common">Starlet sea anemone</name>
    <dbReference type="NCBI Taxonomy" id="45351"/>
    <lineage>
        <taxon>Eukaryota</taxon>
        <taxon>Metazoa</taxon>
        <taxon>Cnidaria</taxon>
        <taxon>Anthozoa</taxon>
        <taxon>Hexacorallia</taxon>
        <taxon>Actiniaria</taxon>
        <taxon>Edwardsiidae</taxon>
        <taxon>Nematostella</taxon>
    </lineage>
</organism>
<feature type="region of interest" description="Disordered" evidence="10">
    <location>
        <begin position="327"/>
        <end position="349"/>
    </location>
</feature>
<evidence type="ECO:0000256" key="9">
    <source>
        <dbReference type="PROSITE-ProRule" id="PRU00206"/>
    </source>
</evidence>
<evidence type="ECO:0000256" key="11">
    <source>
        <dbReference type="SAM" id="Phobius"/>
    </source>
</evidence>
<dbReference type="SUPFAM" id="SSF47986">
    <property type="entry name" value="DEATH domain"/>
    <property type="match status" value="1"/>
</dbReference>
<feature type="region of interest" description="Disordered" evidence="10">
    <location>
        <begin position="396"/>
        <end position="454"/>
    </location>
</feature>
<comment type="caution">
    <text evidence="9">Lacks conserved residue(s) required for the propagation of feature annotation.</text>
</comment>
<keyword evidence="6 9" id="KW-1015">Disulfide bond</keyword>
<name>A7RFS9_NEMVE</name>
<dbReference type="CDD" id="cd00185">
    <property type="entry name" value="TNFRSF"/>
    <property type="match status" value="1"/>
</dbReference>
<feature type="chain" id="PRO_5002714385" description="TNFR-Cys domain-containing protein" evidence="12">
    <location>
        <begin position="25"/>
        <end position="679"/>
    </location>
</feature>
<dbReference type="Gene3D" id="1.10.533.10">
    <property type="entry name" value="Death Domain, Fas"/>
    <property type="match status" value="1"/>
</dbReference>
<keyword evidence="15" id="KW-1185">Reference proteome</keyword>
<evidence type="ECO:0000256" key="10">
    <source>
        <dbReference type="SAM" id="MobiDB-lite"/>
    </source>
</evidence>
<evidence type="ECO:0000313" key="15">
    <source>
        <dbReference type="Proteomes" id="UP000001593"/>
    </source>
</evidence>
<evidence type="ECO:0000259" key="13">
    <source>
        <dbReference type="PROSITE" id="PS50050"/>
    </source>
</evidence>
<dbReference type="PROSITE" id="PS50050">
    <property type="entry name" value="TNFR_NGFR_2"/>
    <property type="match status" value="1"/>
</dbReference>
<feature type="transmembrane region" description="Helical" evidence="11">
    <location>
        <begin position="250"/>
        <end position="272"/>
    </location>
</feature>
<dbReference type="EMBL" id="DS469508">
    <property type="protein sequence ID" value="EDO49774.1"/>
    <property type="molecule type" value="Genomic_DNA"/>
</dbReference>
<keyword evidence="7" id="KW-0675">Receptor</keyword>
<evidence type="ECO:0000256" key="1">
    <source>
        <dbReference type="ARBA" id="ARBA00004167"/>
    </source>
</evidence>
<evidence type="ECO:0000256" key="5">
    <source>
        <dbReference type="ARBA" id="ARBA00023136"/>
    </source>
</evidence>
<dbReference type="Proteomes" id="UP000001593">
    <property type="component" value="Unassembled WGS sequence"/>
</dbReference>
<keyword evidence="3" id="KW-0677">Repeat</keyword>
<feature type="compositionally biased region" description="Low complexity" evidence="10">
    <location>
        <begin position="331"/>
        <end position="349"/>
    </location>
</feature>
<feature type="region of interest" description="Disordered" evidence="10">
    <location>
        <begin position="499"/>
        <end position="528"/>
    </location>
</feature>
<evidence type="ECO:0000256" key="8">
    <source>
        <dbReference type="ARBA" id="ARBA00023180"/>
    </source>
</evidence>
<feature type="disulfide bond" evidence="9">
    <location>
        <begin position="100"/>
        <end position="118"/>
    </location>
</feature>
<dbReference type="GO" id="GO:0038023">
    <property type="term" value="F:signaling receptor activity"/>
    <property type="evidence" value="ECO:0007669"/>
    <property type="project" value="InterPro"/>
</dbReference>
<proteinExistence type="predicted"/>
<dbReference type="Gene3D" id="2.10.50.10">
    <property type="entry name" value="Tumor Necrosis Factor Receptor, subunit A, domain 2"/>
    <property type="match status" value="1"/>
</dbReference>
<dbReference type="GO" id="GO:0016020">
    <property type="term" value="C:membrane"/>
    <property type="evidence" value="ECO:0007669"/>
    <property type="project" value="UniProtKB-SubCell"/>
</dbReference>
<dbReference type="OrthoDB" id="10031141at2759"/>
<evidence type="ECO:0000313" key="14">
    <source>
        <dbReference type="EMBL" id="EDO49774.1"/>
    </source>
</evidence>
<keyword evidence="4 11" id="KW-1133">Transmembrane helix</keyword>
<keyword evidence="12" id="KW-0732">Signal</keyword>
<feature type="signal peptide" evidence="12">
    <location>
        <begin position="1"/>
        <end position="24"/>
    </location>
</feature>
<evidence type="ECO:0000256" key="3">
    <source>
        <dbReference type="ARBA" id="ARBA00022737"/>
    </source>
</evidence>
<dbReference type="InParanoid" id="A7RFS9"/>
<dbReference type="PROSITE" id="PS00652">
    <property type="entry name" value="TNFR_NGFR_1"/>
    <property type="match status" value="1"/>
</dbReference>
<evidence type="ECO:0000256" key="4">
    <source>
        <dbReference type="ARBA" id="ARBA00022989"/>
    </source>
</evidence>
<dbReference type="KEGG" id="nve:5522072"/>
<feature type="repeat" description="TNFR-Cys" evidence="9">
    <location>
        <begin position="79"/>
        <end position="118"/>
    </location>
</feature>
<comment type="subcellular location">
    <subcellularLocation>
        <location evidence="1">Membrane</location>
        <topology evidence="1">Single-pass membrane protein</topology>
    </subcellularLocation>
</comment>
<dbReference type="InterPro" id="IPR011029">
    <property type="entry name" value="DEATH-like_dom_sf"/>
</dbReference>
<protein>
    <recommendedName>
        <fullName evidence="13">TNFR-Cys domain-containing protein</fullName>
    </recommendedName>
</protein>
<feature type="compositionally biased region" description="Basic and acidic residues" evidence="10">
    <location>
        <begin position="415"/>
        <end position="426"/>
    </location>
</feature>
<dbReference type="OMA" id="HESSDCA"/>
<keyword evidence="2 11" id="KW-0812">Transmembrane</keyword>
<feature type="compositionally biased region" description="Basic and acidic residues" evidence="10">
    <location>
        <begin position="505"/>
        <end position="521"/>
    </location>
</feature>
<dbReference type="PANTHER" id="PTHR12120">
    <property type="entry name" value="TNFR-CYS DOMAIN-CONTAINING PROTEIN"/>
    <property type="match status" value="1"/>
</dbReference>
<dbReference type="InterPro" id="IPR001368">
    <property type="entry name" value="TNFR/NGFR_Cys_rich_reg"/>
</dbReference>
<reference evidence="14 15" key="1">
    <citation type="journal article" date="2007" name="Science">
        <title>Sea anemone genome reveals ancestral eumetazoan gene repertoire and genomic organization.</title>
        <authorList>
            <person name="Putnam N.H."/>
            <person name="Srivastava M."/>
            <person name="Hellsten U."/>
            <person name="Dirks B."/>
            <person name="Chapman J."/>
            <person name="Salamov A."/>
            <person name="Terry A."/>
            <person name="Shapiro H."/>
            <person name="Lindquist E."/>
            <person name="Kapitonov V.V."/>
            <person name="Jurka J."/>
            <person name="Genikhovich G."/>
            <person name="Grigoriev I.V."/>
            <person name="Lucas S.M."/>
            <person name="Steele R.E."/>
            <person name="Finnerty J.R."/>
            <person name="Technau U."/>
            <person name="Martindale M.Q."/>
            <person name="Rokhsar D.S."/>
        </authorList>
    </citation>
    <scope>NUCLEOTIDE SEQUENCE [LARGE SCALE GENOMIC DNA]</scope>
    <source>
        <strain evidence="15">CH2 X CH6</strain>
    </source>
</reference>
<gene>
    <name evidence="14" type="ORF">NEMVEDRAFT_v1g196548</name>
</gene>
<evidence type="ECO:0000256" key="6">
    <source>
        <dbReference type="ARBA" id="ARBA00023157"/>
    </source>
</evidence>
<dbReference type="HOGENOM" id="CLU_405072_0_0_1"/>
<dbReference type="GO" id="GO:0043123">
    <property type="term" value="P:positive regulation of canonical NF-kappaB signal transduction"/>
    <property type="evidence" value="ECO:0007669"/>
    <property type="project" value="InterPro"/>
</dbReference>
<dbReference type="AlphaFoldDB" id="A7RFS9"/>
<keyword evidence="8" id="KW-0325">Glycoprotein</keyword>